<dbReference type="Pfam" id="PF08532">
    <property type="entry name" value="Glyco_hydro_42M"/>
    <property type="match status" value="1"/>
</dbReference>
<evidence type="ECO:0000256" key="8">
    <source>
        <dbReference type="PIRSR" id="PIRSR001084-2"/>
    </source>
</evidence>
<dbReference type="GO" id="GO:0004565">
    <property type="term" value="F:beta-galactosidase activity"/>
    <property type="evidence" value="ECO:0007669"/>
    <property type="project" value="UniProtKB-EC"/>
</dbReference>
<feature type="binding site" evidence="8">
    <location>
        <position position="154"/>
    </location>
    <ligand>
        <name>substrate</name>
    </ligand>
</feature>
<evidence type="ECO:0000256" key="5">
    <source>
        <dbReference type="ARBA" id="ARBA00023295"/>
    </source>
</evidence>
<evidence type="ECO:0000256" key="2">
    <source>
        <dbReference type="ARBA" id="ARBA00005940"/>
    </source>
</evidence>
<reference evidence="13 14" key="1">
    <citation type="submission" date="2016-09" db="EMBL/GenBank/DDBJ databases">
        <title>Complete genome sequence of microbes from the polar regions.</title>
        <authorList>
            <person name="Liao L."/>
            <person name="Chen B."/>
        </authorList>
    </citation>
    <scope>NUCLEOTIDE SEQUENCE [LARGE SCALE GENOMIC DNA]</scope>
    <source>
        <strain evidence="13 14">ZS314</strain>
    </source>
</reference>
<evidence type="ECO:0000259" key="10">
    <source>
        <dbReference type="Pfam" id="PF02449"/>
    </source>
</evidence>
<feature type="domain" description="Beta-galactosidase trimerisation" evidence="11">
    <location>
        <begin position="400"/>
        <end position="601"/>
    </location>
</feature>
<accession>A0A7L5AKN0</accession>
<feature type="binding site" evidence="9">
    <location>
        <position position="163"/>
    </location>
    <ligand>
        <name>Zn(2+)</name>
        <dbReference type="ChEBI" id="CHEBI:29105"/>
    </ligand>
</feature>
<feature type="domain" description="Beta-galactosidase C-terminal" evidence="12">
    <location>
        <begin position="611"/>
        <end position="665"/>
    </location>
</feature>
<evidence type="ECO:0000259" key="12">
    <source>
        <dbReference type="Pfam" id="PF08533"/>
    </source>
</evidence>
<dbReference type="AlphaFoldDB" id="A0A7L5AKN0"/>
<dbReference type="GO" id="GO:0009341">
    <property type="term" value="C:beta-galactosidase complex"/>
    <property type="evidence" value="ECO:0007669"/>
    <property type="project" value="InterPro"/>
</dbReference>
<dbReference type="PANTHER" id="PTHR36447:SF1">
    <property type="entry name" value="BETA-GALACTOSIDASE GANA"/>
    <property type="match status" value="1"/>
</dbReference>
<evidence type="ECO:0000256" key="9">
    <source>
        <dbReference type="PIRSR" id="PIRSR001084-3"/>
    </source>
</evidence>
<feature type="binding site" evidence="9">
    <location>
        <position position="165"/>
    </location>
    <ligand>
        <name>Zn(2+)</name>
        <dbReference type="ChEBI" id="CHEBI:29105"/>
    </ligand>
</feature>
<keyword evidence="14" id="KW-1185">Reference proteome</keyword>
<name>A0A7L5AKN0_9MICO</name>
<dbReference type="Gene3D" id="3.20.20.80">
    <property type="entry name" value="Glycosidases"/>
    <property type="match status" value="1"/>
</dbReference>
<organism evidence="13 14">
    <name type="scientific">Marisediminicola antarctica</name>
    <dbReference type="NCBI Taxonomy" id="674079"/>
    <lineage>
        <taxon>Bacteria</taxon>
        <taxon>Bacillati</taxon>
        <taxon>Actinomycetota</taxon>
        <taxon>Actinomycetes</taxon>
        <taxon>Micrococcales</taxon>
        <taxon>Microbacteriaceae</taxon>
        <taxon>Marisediminicola</taxon>
    </lineage>
</organism>
<dbReference type="Pfam" id="PF08533">
    <property type="entry name" value="Glyco_hydro_42C"/>
    <property type="match status" value="1"/>
</dbReference>
<dbReference type="Gene3D" id="2.60.40.1180">
    <property type="entry name" value="Golgi alpha-mannosidase II"/>
    <property type="match status" value="1"/>
</dbReference>
<evidence type="ECO:0000256" key="1">
    <source>
        <dbReference type="ARBA" id="ARBA00001412"/>
    </source>
</evidence>
<comment type="similarity">
    <text evidence="2 6">Belongs to the glycosyl hydrolase 42 family.</text>
</comment>
<dbReference type="Gene3D" id="3.40.50.880">
    <property type="match status" value="1"/>
</dbReference>
<dbReference type="InterPro" id="IPR013780">
    <property type="entry name" value="Glyco_hydro_b"/>
</dbReference>
<gene>
    <name evidence="13" type="ORF">BHD05_10885</name>
</gene>
<dbReference type="Pfam" id="PF02449">
    <property type="entry name" value="Glyco_hydro_42"/>
    <property type="match status" value="1"/>
</dbReference>
<dbReference type="CDD" id="cd03143">
    <property type="entry name" value="A4_beta-galactosidase_middle_domain"/>
    <property type="match status" value="1"/>
</dbReference>
<proteinExistence type="inferred from homology"/>
<evidence type="ECO:0000313" key="13">
    <source>
        <dbReference type="EMBL" id="QHO71140.1"/>
    </source>
</evidence>
<dbReference type="InterPro" id="IPR013529">
    <property type="entry name" value="Glyco_hydro_42_N"/>
</dbReference>
<sequence length="679" mass="73711">MAPAVGTRFASVGIEYGCDYNPEQWSREVWNDDVRLMRQAGVTLVAINVFGWAVLEPRSGEFDFSGLDAIVGLLHENGIGINLGTGTSSPPPWLTRQHPEILPMAADGTRRWPGGRQAWCPSSPVFREHALALVTEVAARYGSHPAVRLWHVSNELGCHNALCYCDVSAESFRGWLERRYGSIDALNEAWGTSFWSQRYSEWADVLPPRATLSAANPTQAQDFSRFSSDELLSYYLAEAGVLRELSAVPVTTNFMITAHIRTQDYWSWAPHVDVIANDHYLDHRLDDPHQELAFAADLTRGLAGGGPWVLMEQATGSVNWQPRNIAKAPGEMVRNSLSHLARGADGICFFQWRASASGSEKFHSGMVPHAGTDTGIWRDVLELGRVLGALSEVAGSRVVADAAIVFSWDAWWAVDFESRPSGDLRYLDQVHRAYRELWDAGITVDIVAPGADLSAYRFVVVPCLYLVTEDAARGIRDYVAGGGHALVTFFSGIVDENDRILLGGYPGAFKEMLGVVTEEFFPLGHGDAVALDDGSTATVWTEWMHARGAEVIASYADGTLAGVPAITRNRHGDGVAWYLGTALEAGALGRLLVRASSEAGVSATRLAGVPGVEVVRRSSAENDYLFVMNHTDEPISHPAAGTELTRGGQVENTVDVPAGGVRVIRTPLQSASTTEIPAA</sequence>
<evidence type="ECO:0000313" key="14">
    <source>
        <dbReference type="Proteomes" id="UP000464507"/>
    </source>
</evidence>
<dbReference type="InterPro" id="IPR013738">
    <property type="entry name" value="Beta_galactosidase_Trimer"/>
</dbReference>
<dbReference type="KEGG" id="mant:BHD05_10885"/>
<dbReference type="SUPFAM" id="SSF51445">
    <property type="entry name" value="(Trans)glycosidases"/>
    <property type="match status" value="1"/>
</dbReference>
<dbReference type="InterPro" id="IPR003476">
    <property type="entry name" value="Glyco_hydro_42"/>
</dbReference>
<feature type="active site" description="Proton donor" evidence="7">
    <location>
        <position position="155"/>
    </location>
</feature>
<keyword evidence="5 6" id="KW-0326">Glycosidase</keyword>
<dbReference type="Proteomes" id="UP000464507">
    <property type="component" value="Chromosome"/>
</dbReference>
<keyword evidence="4 6" id="KW-0378">Hydrolase</keyword>
<dbReference type="GO" id="GO:0006012">
    <property type="term" value="P:galactose metabolic process"/>
    <property type="evidence" value="ECO:0007669"/>
    <property type="project" value="InterPro"/>
</dbReference>
<dbReference type="PANTHER" id="PTHR36447">
    <property type="entry name" value="BETA-GALACTOSIDASE GANA"/>
    <property type="match status" value="1"/>
</dbReference>
<evidence type="ECO:0000256" key="6">
    <source>
        <dbReference type="PIRNR" id="PIRNR001084"/>
    </source>
</evidence>
<evidence type="ECO:0000256" key="7">
    <source>
        <dbReference type="PIRSR" id="PIRSR001084-1"/>
    </source>
</evidence>
<evidence type="ECO:0000259" key="11">
    <source>
        <dbReference type="Pfam" id="PF08532"/>
    </source>
</evidence>
<feature type="binding site" evidence="8">
    <location>
        <position position="320"/>
    </location>
    <ligand>
        <name>substrate</name>
    </ligand>
</feature>
<protein>
    <recommendedName>
        <fullName evidence="3 6">Beta-galactosidase</fullName>
        <shortName evidence="6">Beta-gal</shortName>
        <ecNumber evidence="3 6">3.2.1.23</ecNumber>
    </recommendedName>
</protein>
<dbReference type="EMBL" id="CP017146">
    <property type="protein sequence ID" value="QHO71140.1"/>
    <property type="molecule type" value="Genomic_DNA"/>
</dbReference>
<feature type="active site" description="Nucleophile" evidence="7">
    <location>
        <position position="312"/>
    </location>
</feature>
<keyword evidence="9" id="KW-0479">Metal-binding</keyword>
<dbReference type="SUPFAM" id="SSF52317">
    <property type="entry name" value="Class I glutamine amidotransferase-like"/>
    <property type="match status" value="1"/>
</dbReference>
<dbReference type="GO" id="GO:0046872">
    <property type="term" value="F:metal ion binding"/>
    <property type="evidence" value="ECO:0007669"/>
    <property type="project" value="UniProtKB-KW"/>
</dbReference>
<dbReference type="EC" id="3.2.1.23" evidence="3 6"/>
<feature type="domain" description="Glycoside hydrolase family 42 N-terminal" evidence="10">
    <location>
        <begin position="19"/>
        <end position="387"/>
    </location>
</feature>
<comment type="catalytic activity">
    <reaction evidence="1 6">
        <text>Hydrolysis of terminal non-reducing beta-D-galactose residues in beta-D-galactosides.</text>
        <dbReference type="EC" id="3.2.1.23"/>
    </reaction>
</comment>
<dbReference type="InterPro" id="IPR029062">
    <property type="entry name" value="Class_I_gatase-like"/>
</dbReference>
<keyword evidence="9" id="KW-0862">Zinc</keyword>
<evidence type="ECO:0000256" key="3">
    <source>
        <dbReference type="ARBA" id="ARBA00012756"/>
    </source>
</evidence>
<evidence type="ECO:0000256" key="4">
    <source>
        <dbReference type="ARBA" id="ARBA00022801"/>
    </source>
</evidence>
<feature type="binding site" evidence="9">
    <location>
        <position position="120"/>
    </location>
    <ligand>
        <name>Zn(2+)</name>
        <dbReference type="ChEBI" id="CHEBI:29105"/>
    </ligand>
</feature>
<dbReference type="PIRSF" id="PIRSF001084">
    <property type="entry name" value="B-galactosidase"/>
    <property type="match status" value="1"/>
</dbReference>
<dbReference type="InterPro" id="IPR017853">
    <property type="entry name" value="GH"/>
</dbReference>
<feature type="binding site" evidence="8">
    <location>
        <position position="116"/>
    </location>
    <ligand>
        <name>substrate</name>
    </ligand>
</feature>
<dbReference type="InterPro" id="IPR013739">
    <property type="entry name" value="Beta_galactosidase_C"/>
</dbReference>